<accession>A0A154BST6</accession>
<dbReference type="OrthoDB" id="1675497at2"/>
<evidence type="ECO:0000313" key="1">
    <source>
        <dbReference type="EMBL" id="KYZ76991.1"/>
    </source>
</evidence>
<protein>
    <submittedName>
        <fullName evidence="1">Uncharacterized protein</fullName>
    </submittedName>
</protein>
<gene>
    <name evidence="1" type="ORF">AXX12_02280</name>
</gene>
<dbReference type="RefSeq" id="WP_066238499.1">
    <property type="nucleotide sequence ID" value="NZ_LSGP01000013.1"/>
</dbReference>
<keyword evidence="2" id="KW-1185">Reference proteome</keyword>
<sequence>MAWLFLLLSAAFLLLAVFIARSRGLEWKLRKAEAQLAKLAGKNVSAAERYQLLKTLFVLIAQKPDGADDKVAYKAIDLLQLAYGQGLARPDEPVSITALVGSLLSQGRSDLAAAVLDTYRGLLRDLGSAEMAAEQLQTVGVMAMKAKQSFVAAKAIDILFTVFEKPEKAADPKAVTAALGAVRVIGKFALKRGEQDFFRELVVRLRGFLVASPQPAVSAASLVAVFSLWMQVIVSKQDEVALPLLLDCAQELVDRKVIDKSIISGILSEWRDLAGIASLNPHSQMAAIIIKDMVKLAEKTQDAALWGSMVSAVMKTVRVVIDQYGTGYAFLLLYPLLDASRKMLGAQIRFPAETAVSDFRQHALFSVVKEFLAVAEFVARSRIAGTTYDVVEEFYHFWRDDQELNYKIKSAKKFFQLLILFWQKHMARQASKQMSPQPELLEPPVLTATDLERLGFMT</sequence>
<proteinExistence type="predicted"/>
<organism evidence="1 2">
    <name type="scientific">Anaerosporomusa subterranea</name>
    <dbReference type="NCBI Taxonomy" id="1794912"/>
    <lineage>
        <taxon>Bacteria</taxon>
        <taxon>Bacillati</taxon>
        <taxon>Bacillota</taxon>
        <taxon>Negativicutes</taxon>
        <taxon>Acetonemataceae</taxon>
        <taxon>Anaerosporomusa</taxon>
    </lineage>
</organism>
<name>A0A154BST6_ANASB</name>
<dbReference type="Proteomes" id="UP000076268">
    <property type="component" value="Unassembled WGS sequence"/>
</dbReference>
<evidence type="ECO:0000313" key="2">
    <source>
        <dbReference type="Proteomes" id="UP000076268"/>
    </source>
</evidence>
<dbReference type="EMBL" id="LSGP01000013">
    <property type="protein sequence ID" value="KYZ76991.1"/>
    <property type="molecule type" value="Genomic_DNA"/>
</dbReference>
<comment type="caution">
    <text evidence="1">The sequence shown here is derived from an EMBL/GenBank/DDBJ whole genome shotgun (WGS) entry which is preliminary data.</text>
</comment>
<reference evidence="1 2" key="1">
    <citation type="submission" date="2016-02" db="EMBL/GenBank/DDBJ databases">
        <title>Anaerosporomusa subterraneum gen. nov., sp. nov., a spore-forming obligate anaerobe isolated from saprolite.</title>
        <authorList>
            <person name="Choi J.K."/>
            <person name="Shah M."/>
            <person name="Yee N."/>
        </authorList>
    </citation>
    <scope>NUCLEOTIDE SEQUENCE [LARGE SCALE GENOMIC DNA]</scope>
    <source>
        <strain evidence="1 2">RU4</strain>
    </source>
</reference>
<dbReference type="STRING" id="1794912.AXX12_02280"/>
<dbReference type="AlphaFoldDB" id="A0A154BST6"/>